<accession>A0A9D1MLU4</accession>
<keyword evidence="1" id="KW-0805">Transcription regulation</keyword>
<dbReference type="PANTHER" id="PTHR43280">
    <property type="entry name" value="ARAC-FAMILY TRANSCRIPTIONAL REGULATOR"/>
    <property type="match status" value="1"/>
</dbReference>
<reference evidence="6" key="2">
    <citation type="journal article" date="2021" name="PeerJ">
        <title>Extensive microbial diversity within the chicken gut microbiome revealed by metagenomics and culture.</title>
        <authorList>
            <person name="Gilroy R."/>
            <person name="Ravi A."/>
            <person name="Getino M."/>
            <person name="Pursley I."/>
            <person name="Horton D.L."/>
            <person name="Alikhan N.F."/>
            <person name="Baker D."/>
            <person name="Gharbi K."/>
            <person name="Hall N."/>
            <person name="Watson M."/>
            <person name="Adriaenssens E.M."/>
            <person name="Foster-Nyarko E."/>
            <person name="Jarju S."/>
            <person name="Secka A."/>
            <person name="Antonio M."/>
            <person name="Oren A."/>
            <person name="Chaudhuri R.R."/>
            <person name="La Ragione R."/>
            <person name="Hildebrand F."/>
            <person name="Pallen M.J."/>
        </authorList>
    </citation>
    <scope>NUCLEOTIDE SEQUENCE</scope>
    <source>
        <strain evidence="6">9366</strain>
    </source>
</reference>
<protein>
    <submittedName>
        <fullName evidence="6">PocR ligand-binding domain-containing protein</fullName>
    </submittedName>
</protein>
<dbReference type="InterPro" id="IPR020449">
    <property type="entry name" value="Tscrpt_reg_AraC-type_HTH"/>
</dbReference>
<sequence>MGKYRLSDIVSVDRLKLVLDSLSKATGLNLCVLDDMGGVVIYPCNDIIFCKAVREDEGLKQRCLRLAAHSCFEAGRTHKCIYYRCRFGLTDFAVPIFYRGEYVGAFCGGGAKTDIGEDRLDSVEPRASLEEYPALAEIFSRLPYMEADAFYETASLVNQLASFVGNFKVAANMVPGGEKKASGLNKLQPALKYIAAHYGEKISISELAALCFITPEYFSRLFAGAVGSTVSAYILSLRIKKAKELLANREMKISAVAHAVGYDDPSYFVRKFKQATGVTPTQYQISAESGKGERAESEETYCQNKKSGV</sequence>
<evidence type="ECO:0000256" key="4">
    <source>
        <dbReference type="SAM" id="MobiDB-lite"/>
    </source>
</evidence>
<proteinExistence type="predicted"/>
<dbReference type="Proteomes" id="UP000824145">
    <property type="component" value="Unassembled WGS sequence"/>
</dbReference>
<dbReference type="AlphaFoldDB" id="A0A9D1MLU4"/>
<evidence type="ECO:0000313" key="7">
    <source>
        <dbReference type="Proteomes" id="UP000824145"/>
    </source>
</evidence>
<dbReference type="PANTHER" id="PTHR43280:SF28">
    <property type="entry name" value="HTH-TYPE TRANSCRIPTIONAL ACTIVATOR RHAS"/>
    <property type="match status" value="1"/>
</dbReference>
<evidence type="ECO:0000313" key="6">
    <source>
        <dbReference type="EMBL" id="HIU62657.1"/>
    </source>
</evidence>
<dbReference type="GO" id="GO:0003700">
    <property type="term" value="F:DNA-binding transcription factor activity"/>
    <property type="evidence" value="ECO:0007669"/>
    <property type="project" value="InterPro"/>
</dbReference>
<dbReference type="InterPro" id="IPR018062">
    <property type="entry name" value="HTH_AraC-typ_CS"/>
</dbReference>
<dbReference type="SMART" id="SM00342">
    <property type="entry name" value="HTH_ARAC"/>
    <property type="match status" value="1"/>
</dbReference>
<dbReference type="PROSITE" id="PS00041">
    <property type="entry name" value="HTH_ARAC_FAMILY_1"/>
    <property type="match status" value="1"/>
</dbReference>
<feature type="domain" description="HTH araC/xylS-type" evidence="5">
    <location>
        <begin position="188"/>
        <end position="286"/>
    </location>
</feature>
<dbReference type="EMBL" id="DVNJ01000015">
    <property type="protein sequence ID" value="HIU62657.1"/>
    <property type="molecule type" value="Genomic_DNA"/>
</dbReference>
<dbReference type="InterPro" id="IPR018060">
    <property type="entry name" value="HTH_AraC"/>
</dbReference>
<feature type="region of interest" description="Disordered" evidence="4">
    <location>
        <begin position="286"/>
        <end position="309"/>
    </location>
</feature>
<dbReference type="Pfam" id="PF10114">
    <property type="entry name" value="PocR"/>
    <property type="match status" value="1"/>
</dbReference>
<name>A0A9D1MLU4_9FIRM</name>
<dbReference type="Pfam" id="PF12833">
    <property type="entry name" value="HTH_18"/>
    <property type="match status" value="1"/>
</dbReference>
<dbReference type="PROSITE" id="PS01124">
    <property type="entry name" value="HTH_ARAC_FAMILY_2"/>
    <property type="match status" value="1"/>
</dbReference>
<dbReference type="InterPro" id="IPR018771">
    <property type="entry name" value="PocR_dom"/>
</dbReference>
<dbReference type="Gene3D" id="1.10.10.60">
    <property type="entry name" value="Homeodomain-like"/>
    <property type="match status" value="2"/>
</dbReference>
<dbReference type="InterPro" id="IPR009057">
    <property type="entry name" value="Homeodomain-like_sf"/>
</dbReference>
<evidence type="ECO:0000256" key="3">
    <source>
        <dbReference type="ARBA" id="ARBA00023163"/>
    </source>
</evidence>
<evidence type="ECO:0000256" key="1">
    <source>
        <dbReference type="ARBA" id="ARBA00023015"/>
    </source>
</evidence>
<organism evidence="6 7">
    <name type="scientific">Candidatus Caccalectryoclostridium excrementigallinarum</name>
    <dbReference type="NCBI Taxonomy" id="2840710"/>
    <lineage>
        <taxon>Bacteria</taxon>
        <taxon>Bacillati</taxon>
        <taxon>Bacillota</taxon>
        <taxon>Clostridia</taxon>
        <taxon>Christensenellales</taxon>
        <taxon>Christensenellaceae</taxon>
        <taxon>Christensenellaceae incertae sedis</taxon>
        <taxon>Candidatus Caccalectryoclostridium</taxon>
    </lineage>
</organism>
<evidence type="ECO:0000259" key="5">
    <source>
        <dbReference type="PROSITE" id="PS01124"/>
    </source>
</evidence>
<feature type="compositionally biased region" description="Polar residues" evidence="4">
    <location>
        <begin position="300"/>
        <end position="309"/>
    </location>
</feature>
<evidence type="ECO:0000256" key="2">
    <source>
        <dbReference type="ARBA" id="ARBA00023125"/>
    </source>
</evidence>
<comment type="caution">
    <text evidence="6">The sequence shown here is derived from an EMBL/GenBank/DDBJ whole genome shotgun (WGS) entry which is preliminary data.</text>
</comment>
<gene>
    <name evidence="6" type="ORF">IAB07_02675</name>
</gene>
<dbReference type="GO" id="GO:0043565">
    <property type="term" value="F:sequence-specific DNA binding"/>
    <property type="evidence" value="ECO:0007669"/>
    <property type="project" value="InterPro"/>
</dbReference>
<dbReference type="PRINTS" id="PR00032">
    <property type="entry name" value="HTHARAC"/>
</dbReference>
<reference evidence="6" key="1">
    <citation type="submission" date="2020-10" db="EMBL/GenBank/DDBJ databases">
        <authorList>
            <person name="Gilroy R."/>
        </authorList>
    </citation>
    <scope>NUCLEOTIDE SEQUENCE</scope>
    <source>
        <strain evidence="6">9366</strain>
    </source>
</reference>
<keyword evidence="2" id="KW-0238">DNA-binding</keyword>
<dbReference type="SUPFAM" id="SSF46689">
    <property type="entry name" value="Homeodomain-like"/>
    <property type="match status" value="2"/>
</dbReference>
<keyword evidence="3" id="KW-0804">Transcription</keyword>